<evidence type="ECO:0008006" key="3">
    <source>
        <dbReference type="Google" id="ProtNLM"/>
    </source>
</evidence>
<evidence type="ECO:0000313" key="1">
    <source>
        <dbReference type="EMBL" id="GMS93934.1"/>
    </source>
</evidence>
<feature type="non-terminal residue" evidence="1">
    <location>
        <position position="81"/>
    </location>
</feature>
<feature type="non-terminal residue" evidence="1">
    <location>
        <position position="1"/>
    </location>
</feature>
<keyword evidence="2" id="KW-1185">Reference proteome</keyword>
<comment type="caution">
    <text evidence="1">The sequence shown here is derived from an EMBL/GenBank/DDBJ whole genome shotgun (WGS) entry which is preliminary data.</text>
</comment>
<protein>
    <recommendedName>
        <fullName evidence="3">Glucuronosyltransferase</fullName>
    </recommendedName>
</protein>
<reference evidence="1" key="1">
    <citation type="submission" date="2023-10" db="EMBL/GenBank/DDBJ databases">
        <title>Genome assembly of Pristionchus species.</title>
        <authorList>
            <person name="Yoshida K."/>
            <person name="Sommer R.J."/>
        </authorList>
    </citation>
    <scope>NUCLEOTIDE SEQUENCE</scope>
    <source>
        <strain evidence="1">RS0144</strain>
    </source>
</reference>
<name>A0AAV5TI29_9BILA</name>
<dbReference type="SUPFAM" id="SSF53756">
    <property type="entry name" value="UDP-Glycosyltransferase/glycogen phosphorylase"/>
    <property type="match status" value="1"/>
</dbReference>
<accession>A0AAV5TI29</accession>
<proteinExistence type="predicted"/>
<gene>
    <name evidence="1" type="ORF">PENTCL1PPCAC_16109</name>
</gene>
<dbReference type="Gene3D" id="3.40.50.2000">
    <property type="entry name" value="Glycogen Phosphorylase B"/>
    <property type="match status" value="1"/>
</dbReference>
<sequence length="81" mass="9311">FSPQWAVSHVNFLAKIADSLVEAGHEVVILAPRVDPFIKRARSKKARVIELPENEFTKRWDAAKIRTVDLFWNASIVEMYS</sequence>
<dbReference type="EMBL" id="BTSX01000004">
    <property type="protein sequence ID" value="GMS93934.1"/>
    <property type="molecule type" value="Genomic_DNA"/>
</dbReference>
<organism evidence="1 2">
    <name type="scientific">Pristionchus entomophagus</name>
    <dbReference type="NCBI Taxonomy" id="358040"/>
    <lineage>
        <taxon>Eukaryota</taxon>
        <taxon>Metazoa</taxon>
        <taxon>Ecdysozoa</taxon>
        <taxon>Nematoda</taxon>
        <taxon>Chromadorea</taxon>
        <taxon>Rhabditida</taxon>
        <taxon>Rhabditina</taxon>
        <taxon>Diplogasteromorpha</taxon>
        <taxon>Diplogasteroidea</taxon>
        <taxon>Neodiplogasteridae</taxon>
        <taxon>Pristionchus</taxon>
    </lineage>
</organism>
<dbReference type="AlphaFoldDB" id="A0AAV5TI29"/>
<evidence type="ECO:0000313" key="2">
    <source>
        <dbReference type="Proteomes" id="UP001432027"/>
    </source>
</evidence>
<dbReference type="Proteomes" id="UP001432027">
    <property type="component" value="Unassembled WGS sequence"/>
</dbReference>